<accession>A0A171PVI5</accession>
<keyword evidence="3" id="KW-0808">Transferase</keyword>
<keyword evidence="1" id="KW-0812">Transmembrane</keyword>
<evidence type="ECO:0000256" key="1">
    <source>
        <dbReference type="SAM" id="Phobius"/>
    </source>
</evidence>
<evidence type="ECO:0000313" key="3">
    <source>
        <dbReference type="EMBL" id="AJP09050.1"/>
    </source>
</evidence>
<evidence type="ECO:0000313" key="4">
    <source>
        <dbReference type="Proteomes" id="UP000232922"/>
    </source>
</evidence>
<feature type="transmembrane region" description="Helical" evidence="1">
    <location>
        <begin position="106"/>
        <end position="127"/>
    </location>
</feature>
<organism evidence="3 4">
    <name type="scientific">Heliothis virescens ascovirus 3f</name>
    <dbReference type="NCBI Taxonomy" id="328614"/>
    <lineage>
        <taxon>Viruses</taxon>
        <taxon>Varidnaviria</taxon>
        <taxon>Bamfordvirae</taxon>
        <taxon>Nucleocytoviricota</taxon>
        <taxon>Megaviricetes</taxon>
        <taxon>Pimascovirales</taxon>
        <taxon>Pimascovirales incertae sedis</taxon>
        <taxon>Ascoviridae</taxon>
        <taxon>Ascovirus</taxon>
        <taxon>Ascovirus hvav3a</taxon>
    </lineage>
</organism>
<feature type="transmembrane region" description="Helical" evidence="1">
    <location>
        <begin position="71"/>
        <end position="100"/>
    </location>
</feature>
<keyword evidence="1" id="KW-0472">Membrane</keyword>
<feature type="domain" description="DUF5862" evidence="2">
    <location>
        <begin position="73"/>
        <end position="140"/>
    </location>
</feature>
<dbReference type="KEGG" id="vg:41900686"/>
<protein>
    <submittedName>
        <fullName evidence="3">Glycosyl transferase</fullName>
    </submittedName>
</protein>
<keyword evidence="1" id="KW-1133">Transmembrane helix</keyword>
<proteinExistence type="predicted"/>
<dbReference type="EMBL" id="KJ755191">
    <property type="protein sequence ID" value="AJP09050.1"/>
    <property type="molecule type" value="Genomic_DNA"/>
</dbReference>
<sequence length="153" mass="16531">MYQENMMTTDTPVADDGERNTTLERTDYTAEPPPVPMYIDDERRMSPELQEAWRKAVTVTRGIARGTGDRVMGLLVCAGDGLCTGMGVVATNAGAGFWIAGGISQLVALPAGAICGLLVGGWFGVILGRKPAQELIHEYRESFGTYMGQRCRV</sequence>
<dbReference type="RefSeq" id="YP_009701550.1">
    <property type="nucleotide sequence ID" value="NC_044938.1"/>
</dbReference>
<name>A0A171PVI5_9VIRU</name>
<dbReference type="GO" id="GO:0016740">
    <property type="term" value="F:transferase activity"/>
    <property type="evidence" value="ECO:0007669"/>
    <property type="project" value="UniProtKB-KW"/>
</dbReference>
<dbReference type="GeneID" id="41900686"/>
<dbReference type="Pfam" id="PF19180">
    <property type="entry name" value="DUF5862"/>
    <property type="match status" value="1"/>
</dbReference>
<dbReference type="InterPro" id="IPR043847">
    <property type="entry name" value="DUF5862"/>
</dbReference>
<evidence type="ECO:0000259" key="2">
    <source>
        <dbReference type="Pfam" id="PF19180"/>
    </source>
</evidence>
<dbReference type="Proteomes" id="UP000232922">
    <property type="component" value="Genome"/>
</dbReference>
<reference evidence="4" key="1">
    <citation type="submission" date="2014-04" db="EMBL/GenBank/DDBJ databases">
        <authorList>
            <person name="Wei Y."/>
            <person name="Huang G."/>
            <person name="Cheng X."/>
        </authorList>
    </citation>
    <scope>NUCLEOTIDE SEQUENCE [LARGE SCALE GENOMIC DNA]</scope>
</reference>